<comment type="subcellular location">
    <subcellularLocation>
        <location evidence="2">Cytoplasm</location>
    </subcellularLocation>
    <subcellularLocation>
        <location evidence="1">Nucleus</location>
    </subcellularLocation>
</comment>
<evidence type="ECO:0000256" key="1">
    <source>
        <dbReference type="ARBA" id="ARBA00004123"/>
    </source>
</evidence>
<evidence type="ECO:0000313" key="11">
    <source>
        <dbReference type="Proteomes" id="UP001054857"/>
    </source>
</evidence>
<dbReference type="InterPro" id="IPR057672">
    <property type="entry name" value="TPR_IPO4/5"/>
</dbReference>
<evidence type="ECO:0000256" key="5">
    <source>
        <dbReference type="ARBA" id="ARBA00022737"/>
    </source>
</evidence>
<feature type="domain" description="IPO4/5-like TPR repeats" evidence="9">
    <location>
        <begin position="113"/>
        <end position="266"/>
    </location>
</feature>
<reference evidence="10 11" key="1">
    <citation type="journal article" date="2021" name="Sci. Rep.">
        <title>Genome sequencing of the multicellular alga Astrephomene provides insights into convergent evolution of germ-soma differentiation.</title>
        <authorList>
            <person name="Yamashita S."/>
            <person name="Yamamoto K."/>
            <person name="Matsuzaki R."/>
            <person name="Suzuki S."/>
            <person name="Yamaguchi H."/>
            <person name="Hirooka S."/>
            <person name="Minakuchi Y."/>
            <person name="Miyagishima S."/>
            <person name="Kawachi M."/>
            <person name="Toyoda A."/>
            <person name="Nozaki H."/>
        </authorList>
    </citation>
    <scope>NUCLEOTIDE SEQUENCE [LARGE SCALE GENOMIC DNA]</scope>
    <source>
        <strain evidence="10 11">NIES-4017</strain>
    </source>
</reference>
<dbReference type="InterPro" id="IPR040122">
    <property type="entry name" value="Importin_beta"/>
</dbReference>
<dbReference type="Gene3D" id="1.25.10.10">
    <property type="entry name" value="Leucine-rich Repeat Variant"/>
    <property type="match status" value="1"/>
</dbReference>
<feature type="region of interest" description="Disordered" evidence="8">
    <location>
        <begin position="934"/>
        <end position="992"/>
    </location>
</feature>
<comment type="caution">
    <text evidence="10">The sequence shown here is derived from an EMBL/GenBank/DDBJ whole genome shotgun (WGS) entry which is preliminary data.</text>
</comment>
<sequence length="1040" mass="108760">MSAAQIQIILSNVDSFSGLIGQTLSADNATRRNAEDLYAQLKRQRPDACATILLQLMRTTGDARVRATCAVFLRKFFKPGHKEAGWDQLNGSTKALAKRELLAALDAEVDRTTAKQIADAIVELGQQILAGKKAQSVWSELLTSLQQWLQGGSSAVAREAALQVAAGLALHLRSFSGQLAPVVTGCLGPQNDPAVQLAALQAVTSYLEVLRKPVELRPYQAALAGGLTALQGMLAAGHMDAAEKTLVALIRTAECEPGMWQPHVRTAVPGMLALAGPAPGSSAPALPEGLRKLAAEFVMTLTDIKPQMMQGELGAGPLAAQLVACFARFLVSGVEDDESWGSDPMASPDMPEDETMGDLHQHGLECATRAADALDSAAVLRAVVDMTTAWARDGSDWRRRHAVLLCLSQVIGSCKEVVGEGELASLAALLADSLRDPHPRVRWAACHAVGVLSDELGPGLQLQSGGGGSALLRGLAELLVQPESPVCPQRVKAQACRALVGFLEGLEKDEAEEAVEGGKEALGQRVRELLCPFLEPLSGPLLAAVQRCAAGEGGAVAGGSALVPTPLQEFSLDVLTHLAVCLGKSFAPIFPAAMPHVLAVLGRAAPFHAASATASGSVTEEEASAIVRVQVGALECAAFMCRAVGPGPVAEHVPALAALLGLLARPDLEPASPLLVPLLGAVEPLVACLGAEMRHLLGPVLPLLVQWASKDVGLQNADVDDEDAAEDSEGADGSDAKDSDSDADSDDRDDSDVAYLSYDGCSYRCSSSILAAKAAAVSALEELADKMGPALAPQAPLVAEALVPRLLEYPLDEVHLIARRSLPVLLRNYLAALTSGVLPPSDPAASPATAQAVLHRIWQALTAAINPESVEAPLPLQPPSGTRRPAPTSSTRADMVEVLTRVVDCVEGSMLQQSWVAEAFGALQAALAAVQAEAQADGTSDSDEEEDKSMEGDGSVDLEAEGSGADDEDDEEEEEDDSEEAEESPEAARERLRAQVEACVAAFTRKYGDAVAAMAQQVLAAQRPEQQREAVVAVRNGMVA</sequence>
<dbReference type="Pfam" id="PF25780">
    <property type="entry name" value="TPR_IPO5"/>
    <property type="match status" value="1"/>
</dbReference>
<dbReference type="SUPFAM" id="SSF48371">
    <property type="entry name" value="ARM repeat"/>
    <property type="match status" value="1"/>
</dbReference>
<feature type="compositionally biased region" description="Acidic residues" evidence="8">
    <location>
        <begin position="940"/>
        <end position="985"/>
    </location>
</feature>
<dbReference type="EMBL" id="BMAR01000057">
    <property type="protein sequence ID" value="GFR52023.1"/>
    <property type="molecule type" value="Genomic_DNA"/>
</dbReference>
<organism evidence="10 11">
    <name type="scientific">Astrephomene gubernaculifera</name>
    <dbReference type="NCBI Taxonomy" id="47775"/>
    <lineage>
        <taxon>Eukaryota</taxon>
        <taxon>Viridiplantae</taxon>
        <taxon>Chlorophyta</taxon>
        <taxon>core chlorophytes</taxon>
        <taxon>Chlorophyceae</taxon>
        <taxon>CS clade</taxon>
        <taxon>Chlamydomonadales</taxon>
        <taxon>Astrephomenaceae</taxon>
        <taxon>Astrephomene</taxon>
    </lineage>
</organism>
<proteinExistence type="predicted"/>
<keyword evidence="5" id="KW-0677">Repeat</keyword>
<name>A0AAD3HSZ6_9CHLO</name>
<evidence type="ECO:0000259" key="9">
    <source>
        <dbReference type="Pfam" id="PF25780"/>
    </source>
</evidence>
<dbReference type="InterPro" id="IPR011989">
    <property type="entry name" value="ARM-like"/>
</dbReference>
<gene>
    <name evidence="10" type="ORF">Agub_g14447</name>
</gene>
<evidence type="ECO:0000313" key="10">
    <source>
        <dbReference type="EMBL" id="GFR52023.1"/>
    </source>
</evidence>
<dbReference type="GO" id="GO:0006606">
    <property type="term" value="P:protein import into nucleus"/>
    <property type="evidence" value="ECO:0007669"/>
    <property type="project" value="InterPro"/>
</dbReference>
<evidence type="ECO:0000256" key="3">
    <source>
        <dbReference type="ARBA" id="ARBA00022448"/>
    </source>
</evidence>
<feature type="compositionally biased region" description="Acidic residues" evidence="8">
    <location>
        <begin position="741"/>
        <end position="751"/>
    </location>
</feature>
<dbReference type="Proteomes" id="UP001054857">
    <property type="component" value="Unassembled WGS sequence"/>
</dbReference>
<evidence type="ECO:0000256" key="7">
    <source>
        <dbReference type="ARBA" id="ARBA00023242"/>
    </source>
</evidence>
<dbReference type="GO" id="GO:0005737">
    <property type="term" value="C:cytoplasm"/>
    <property type="evidence" value="ECO:0007669"/>
    <property type="project" value="UniProtKB-SubCell"/>
</dbReference>
<dbReference type="AlphaFoldDB" id="A0AAD3HSZ6"/>
<keyword evidence="4" id="KW-0963">Cytoplasm</keyword>
<accession>A0AAD3HSZ6</accession>
<keyword evidence="7" id="KW-0539">Nucleus</keyword>
<dbReference type="InterPro" id="IPR016024">
    <property type="entry name" value="ARM-type_fold"/>
</dbReference>
<feature type="compositionally biased region" description="Acidic residues" evidence="8">
    <location>
        <begin position="720"/>
        <end position="732"/>
    </location>
</feature>
<protein>
    <recommendedName>
        <fullName evidence="9">IPO4/5-like TPR repeats domain-containing protein</fullName>
    </recommendedName>
</protein>
<feature type="region of interest" description="Disordered" evidence="8">
    <location>
        <begin position="870"/>
        <end position="892"/>
    </location>
</feature>
<feature type="region of interest" description="Disordered" evidence="8">
    <location>
        <begin position="720"/>
        <end position="751"/>
    </location>
</feature>
<keyword evidence="6" id="KW-0653">Protein transport</keyword>
<keyword evidence="3" id="KW-0813">Transport</keyword>
<evidence type="ECO:0000256" key="6">
    <source>
        <dbReference type="ARBA" id="ARBA00022927"/>
    </source>
</evidence>
<dbReference type="PANTHER" id="PTHR10527">
    <property type="entry name" value="IMPORTIN BETA"/>
    <property type="match status" value="1"/>
</dbReference>
<keyword evidence="11" id="KW-1185">Reference proteome</keyword>
<evidence type="ECO:0000256" key="8">
    <source>
        <dbReference type="SAM" id="MobiDB-lite"/>
    </source>
</evidence>
<evidence type="ECO:0000256" key="2">
    <source>
        <dbReference type="ARBA" id="ARBA00004496"/>
    </source>
</evidence>
<evidence type="ECO:0000256" key="4">
    <source>
        <dbReference type="ARBA" id="ARBA00022490"/>
    </source>
</evidence>